<feature type="transmembrane region" description="Helical" evidence="6">
    <location>
        <begin position="49"/>
        <end position="69"/>
    </location>
</feature>
<dbReference type="NCBIfam" id="TIGR00361">
    <property type="entry name" value="ComEC_Rec2"/>
    <property type="match status" value="1"/>
</dbReference>
<comment type="caution">
    <text evidence="8">The sequence shown here is derived from an EMBL/GenBank/DDBJ whole genome shotgun (WGS) entry which is preliminary data.</text>
</comment>
<dbReference type="GeneID" id="86941003"/>
<reference evidence="8 9" key="1">
    <citation type="submission" date="2011-10" db="EMBL/GenBank/DDBJ databases">
        <title>The Genome Sequence of Lachnospiraceae bacterium ACC2.</title>
        <authorList>
            <consortium name="The Broad Institute Genome Sequencing Platform"/>
            <person name="Earl A."/>
            <person name="Ward D."/>
            <person name="Feldgarden M."/>
            <person name="Gevers D."/>
            <person name="Sizova M."/>
            <person name="Hazen A."/>
            <person name="Epstein S."/>
            <person name="Young S.K."/>
            <person name="Zeng Q."/>
            <person name="Gargeya S."/>
            <person name="Fitzgerald M."/>
            <person name="Haas B."/>
            <person name="Abouelleil A."/>
            <person name="Alvarado L."/>
            <person name="Arachchi H.M."/>
            <person name="Berlin A."/>
            <person name="Brown A."/>
            <person name="Chapman S.B."/>
            <person name="Chen Z."/>
            <person name="Dunbar C."/>
            <person name="Freedman E."/>
            <person name="Gearin G."/>
            <person name="Goldberg J."/>
            <person name="Griggs A."/>
            <person name="Gujja S."/>
            <person name="Heiman D."/>
            <person name="Howarth C."/>
            <person name="Larson L."/>
            <person name="Lui A."/>
            <person name="MacDonald P.J.P."/>
            <person name="Montmayeur A."/>
            <person name="Murphy C."/>
            <person name="Neiman D."/>
            <person name="Pearson M."/>
            <person name="Priest M."/>
            <person name="Roberts A."/>
            <person name="Saif S."/>
            <person name="Shea T."/>
            <person name="Shenoy N."/>
            <person name="Sisk P."/>
            <person name="Stolte C."/>
            <person name="Sykes S."/>
            <person name="Wortman J."/>
            <person name="Nusbaum C."/>
            <person name="Birren B."/>
        </authorList>
    </citation>
    <scope>NUCLEOTIDE SEQUENCE [LARGE SCALE GENOMIC DNA]</scope>
    <source>
        <strain evidence="8 9">ACC2</strain>
    </source>
</reference>
<dbReference type="CDD" id="cd07731">
    <property type="entry name" value="ComA-like_MBL-fold"/>
    <property type="match status" value="1"/>
</dbReference>
<organism evidence="8 9">
    <name type="scientific">Stomatobaculum longum</name>
    <dbReference type="NCBI Taxonomy" id="796942"/>
    <lineage>
        <taxon>Bacteria</taxon>
        <taxon>Bacillati</taxon>
        <taxon>Bacillota</taxon>
        <taxon>Clostridia</taxon>
        <taxon>Lachnospirales</taxon>
        <taxon>Lachnospiraceae</taxon>
        <taxon>Stomatobaculum</taxon>
    </lineage>
</organism>
<dbReference type="RefSeq" id="WP_009533077.1">
    <property type="nucleotide sequence ID" value="NZ_JH590863.1"/>
</dbReference>
<feature type="transmembrane region" description="Helical" evidence="6">
    <location>
        <begin position="352"/>
        <end position="372"/>
    </location>
</feature>
<evidence type="ECO:0000256" key="4">
    <source>
        <dbReference type="ARBA" id="ARBA00022989"/>
    </source>
</evidence>
<evidence type="ECO:0000259" key="7">
    <source>
        <dbReference type="SMART" id="SM00849"/>
    </source>
</evidence>
<dbReference type="NCBIfam" id="TIGR00360">
    <property type="entry name" value="ComEC_N-term"/>
    <property type="match status" value="1"/>
</dbReference>
<evidence type="ECO:0000256" key="6">
    <source>
        <dbReference type="SAM" id="Phobius"/>
    </source>
</evidence>
<keyword evidence="9" id="KW-1185">Reference proteome</keyword>
<gene>
    <name evidence="8" type="ORF">HMPREF9623_01244</name>
</gene>
<dbReference type="InterPro" id="IPR035681">
    <property type="entry name" value="ComA-like_MBL"/>
</dbReference>
<feature type="transmembrane region" description="Helical" evidence="6">
    <location>
        <begin position="224"/>
        <end position="243"/>
    </location>
</feature>
<keyword evidence="5 6" id="KW-0472">Membrane</keyword>
<dbReference type="SMART" id="SM00849">
    <property type="entry name" value="Lactamase_B"/>
    <property type="match status" value="1"/>
</dbReference>
<evidence type="ECO:0000256" key="3">
    <source>
        <dbReference type="ARBA" id="ARBA00022692"/>
    </source>
</evidence>
<evidence type="ECO:0000313" key="8">
    <source>
        <dbReference type="EMBL" id="EHO16545.1"/>
    </source>
</evidence>
<keyword evidence="3 6" id="KW-0812">Transmembrane</keyword>
<keyword evidence="4 6" id="KW-1133">Transmembrane helix</keyword>
<feature type="transmembrane region" description="Helical" evidence="6">
    <location>
        <begin position="250"/>
        <end position="269"/>
    </location>
</feature>
<feature type="transmembrane region" description="Helical" evidence="6">
    <location>
        <begin position="446"/>
        <end position="464"/>
    </location>
</feature>
<dbReference type="SUPFAM" id="SSF56281">
    <property type="entry name" value="Metallo-hydrolase/oxidoreductase"/>
    <property type="match status" value="1"/>
</dbReference>
<dbReference type="Pfam" id="PF13567">
    <property type="entry name" value="DUF4131"/>
    <property type="match status" value="1"/>
</dbReference>
<feature type="transmembrane region" description="Helical" evidence="6">
    <location>
        <begin position="275"/>
        <end position="293"/>
    </location>
</feature>
<dbReference type="InterPro" id="IPR004477">
    <property type="entry name" value="ComEC_N"/>
</dbReference>
<keyword evidence="2" id="KW-1003">Cell membrane</keyword>
<dbReference type="Gene3D" id="3.60.15.10">
    <property type="entry name" value="Ribonuclease Z/Hydroxyacylglutathione hydrolase-like"/>
    <property type="match status" value="1"/>
</dbReference>
<dbReference type="InterPro" id="IPR004797">
    <property type="entry name" value="Competence_ComEC/Rec2"/>
</dbReference>
<comment type="subcellular location">
    <subcellularLocation>
        <location evidence="1">Cell membrane</location>
        <topology evidence="1">Multi-pass membrane protein</topology>
    </subcellularLocation>
</comment>
<dbReference type="PANTHER" id="PTHR30619:SF1">
    <property type="entry name" value="RECOMBINATION PROTEIN 2"/>
    <property type="match status" value="1"/>
</dbReference>
<feature type="transmembrane region" description="Helical" evidence="6">
    <location>
        <begin position="20"/>
        <end position="42"/>
    </location>
</feature>
<dbReference type="Proteomes" id="UP000018466">
    <property type="component" value="Unassembled WGS sequence"/>
</dbReference>
<dbReference type="InterPro" id="IPR001279">
    <property type="entry name" value="Metallo-B-lactamas"/>
</dbReference>
<accession>A0AA36Y4J7</accession>
<dbReference type="InterPro" id="IPR025405">
    <property type="entry name" value="DUF4131"/>
</dbReference>
<feature type="transmembrane region" description="Helical" evidence="6">
    <location>
        <begin position="476"/>
        <end position="497"/>
    </location>
</feature>
<feature type="domain" description="Metallo-beta-lactamase" evidence="7">
    <location>
        <begin position="511"/>
        <end position="719"/>
    </location>
</feature>
<dbReference type="EMBL" id="AGEL01000007">
    <property type="protein sequence ID" value="EHO16545.1"/>
    <property type="molecule type" value="Genomic_DNA"/>
</dbReference>
<evidence type="ECO:0000256" key="2">
    <source>
        <dbReference type="ARBA" id="ARBA00022475"/>
    </source>
</evidence>
<evidence type="ECO:0000256" key="1">
    <source>
        <dbReference type="ARBA" id="ARBA00004651"/>
    </source>
</evidence>
<dbReference type="InterPro" id="IPR052159">
    <property type="entry name" value="Competence_DNA_uptake"/>
</dbReference>
<name>A0AA36Y4J7_9FIRM</name>
<evidence type="ECO:0000256" key="5">
    <source>
        <dbReference type="ARBA" id="ARBA00023136"/>
    </source>
</evidence>
<dbReference type="Pfam" id="PF00753">
    <property type="entry name" value="Lactamase_B"/>
    <property type="match status" value="1"/>
</dbReference>
<evidence type="ECO:0000313" key="9">
    <source>
        <dbReference type="Proteomes" id="UP000018466"/>
    </source>
</evidence>
<proteinExistence type="predicted"/>
<sequence>MRRPLEVLAVGVVLGELLCLAGIRGILLFLLCLCPALLAFFWRGVRRRILLVLVLGAVAGALRLQLALLPGRAERQLQRAEGAAATFRGRIAEIEPRGELTRVRCGSVYLLLRESDGERLALGRVLTASGNLSPIAAPTNPGEFDYRAYCRARGVTHRMQVRRYRVEGRASPLAEGLRRFRSVALERLKAVCPEQEAGYLAALLLGDKHALSEDFYDLYRKNGIAHLLAISGLHTGFLGLALYRLLRKKCGLSLSAVVTALFLCLYAALTGGDTGVFRSSLMLGLGFLALCLGRSYDLRSAAAFALLFLLFLSPLQLFQCGFQLSFLAVFSIGGPGKALTERFAARRKLCAAFLQSLTVFLITLPVISYWFFSLPPYGILLNLLVIPMTGALLLLGFMLLAAAFAAPPLALCCGQILHLALGMQILLCRFVEHLPFHRILLGRPKAWQLVAYSLCLSLSFRLLLDRESRPKEKRQRTLRLVLFLCAALGAGISLLPIRSRVPRVWVLDIGQGDSIVIEQGSRCITIDGGSTSRPDCGKQVIEPFLMSRALGIVDAAFLTHADLDHTNGLSYLASRGSGIRVKRVILNPAAETDSHYAKLMTSLRENPETELFFMGAGDVYGNFHCLWPPREVLPEEVNEQSLILLFTANGKRCLFTGDAGQPSEEKLLERLAAPERAAERAALTDIDLLKVGHHGSRGASSEAFLALLSPDCALISCGRGNSYGHPHAEAMERLRRHAGQVHSTAKEGALSVELLPN</sequence>
<dbReference type="GO" id="GO:0030420">
    <property type="term" value="P:establishment of competence for transformation"/>
    <property type="evidence" value="ECO:0007669"/>
    <property type="project" value="InterPro"/>
</dbReference>
<dbReference type="AlphaFoldDB" id="A0AA36Y4J7"/>
<dbReference type="Pfam" id="PF03772">
    <property type="entry name" value="Competence"/>
    <property type="match status" value="1"/>
</dbReference>
<dbReference type="InterPro" id="IPR036866">
    <property type="entry name" value="RibonucZ/Hydroxyglut_hydro"/>
</dbReference>
<dbReference type="PANTHER" id="PTHR30619">
    <property type="entry name" value="DNA INTERNALIZATION/COMPETENCE PROTEIN COMEC/REC2"/>
    <property type="match status" value="1"/>
</dbReference>
<dbReference type="GO" id="GO:0005886">
    <property type="term" value="C:plasma membrane"/>
    <property type="evidence" value="ECO:0007669"/>
    <property type="project" value="UniProtKB-SubCell"/>
</dbReference>
<feature type="transmembrane region" description="Helical" evidence="6">
    <location>
        <begin position="378"/>
        <end position="402"/>
    </location>
</feature>
<protein>
    <recommendedName>
        <fullName evidence="7">Metallo-beta-lactamase domain-containing protein</fullName>
    </recommendedName>
</protein>